<keyword evidence="8 11" id="KW-0378">Hydrolase</keyword>
<evidence type="ECO:0000256" key="3">
    <source>
        <dbReference type="ARBA" id="ARBA00005204"/>
    </source>
</evidence>
<gene>
    <name evidence="11" type="primary">hisE</name>
    <name evidence="12" type="ORF">QOZ94_000592</name>
</gene>
<dbReference type="NCBIfam" id="TIGR03188">
    <property type="entry name" value="histidine_hisI"/>
    <property type="match status" value="1"/>
</dbReference>
<dbReference type="InterPro" id="IPR008179">
    <property type="entry name" value="HisE"/>
</dbReference>
<dbReference type="HAMAP" id="MF_01020">
    <property type="entry name" value="HisE"/>
    <property type="match status" value="1"/>
</dbReference>
<accession>A0ABU0L9Q4</accession>
<evidence type="ECO:0000256" key="8">
    <source>
        <dbReference type="ARBA" id="ARBA00022801"/>
    </source>
</evidence>
<comment type="subcellular location">
    <subcellularLocation>
        <location evidence="2 11">Cytoplasm</location>
    </subcellularLocation>
</comment>
<evidence type="ECO:0000256" key="6">
    <source>
        <dbReference type="ARBA" id="ARBA00022605"/>
    </source>
</evidence>
<keyword evidence="7 11" id="KW-0547">Nucleotide-binding</keyword>
<evidence type="ECO:0000256" key="7">
    <source>
        <dbReference type="ARBA" id="ARBA00022741"/>
    </source>
</evidence>
<evidence type="ECO:0000313" key="13">
    <source>
        <dbReference type="Proteomes" id="UP001241747"/>
    </source>
</evidence>
<organism evidence="12 13">
    <name type="scientific">Xanthobacter agilis</name>
    <dbReference type="NCBI Taxonomy" id="47492"/>
    <lineage>
        <taxon>Bacteria</taxon>
        <taxon>Pseudomonadati</taxon>
        <taxon>Pseudomonadota</taxon>
        <taxon>Alphaproteobacteria</taxon>
        <taxon>Hyphomicrobiales</taxon>
        <taxon>Xanthobacteraceae</taxon>
        <taxon>Xanthobacter</taxon>
    </lineage>
</organism>
<dbReference type="PANTHER" id="PTHR42945:SF9">
    <property type="entry name" value="HISTIDINE BIOSYNTHESIS BIFUNCTIONAL PROTEIN HISIE"/>
    <property type="match status" value="1"/>
</dbReference>
<dbReference type="Gene3D" id="1.10.287.1080">
    <property type="entry name" value="MazG-like"/>
    <property type="match status" value="1"/>
</dbReference>
<comment type="catalytic activity">
    <reaction evidence="1 11">
        <text>1-(5-phospho-beta-D-ribosyl)-ATP + H2O = 1-(5-phospho-beta-D-ribosyl)-5'-AMP + diphosphate + H(+)</text>
        <dbReference type="Rhea" id="RHEA:22828"/>
        <dbReference type="ChEBI" id="CHEBI:15377"/>
        <dbReference type="ChEBI" id="CHEBI:15378"/>
        <dbReference type="ChEBI" id="CHEBI:33019"/>
        <dbReference type="ChEBI" id="CHEBI:59457"/>
        <dbReference type="ChEBI" id="CHEBI:73183"/>
        <dbReference type="EC" id="3.6.1.31"/>
    </reaction>
</comment>
<keyword evidence="6 11" id="KW-0028">Amino-acid biosynthesis</keyword>
<keyword evidence="9 11" id="KW-0067">ATP-binding</keyword>
<dbReference type="SUPFAM" id="SSF101386">
    <property type="entry name" value="all-alpha NTP pyrophosphatases"/>
    <property type="match status" value="1"/>
</dbReference>
<comment type="pathway">
    <text evidence="3 11">Amino-acid biosynthesis; L-histidine biosynthesis; L-histidine from 5-phospho-alpha-D-ribose 1-diphosphate: step 2/9.</text>
</comment>
<dbReference type="RefSeq" id="WP_237344861.1">
    <property type="nucleotide sequence ID" value="NZ_JABWGX010000006.1"/>
</dbReference>
<evidence type="ECO:0000256" key="9">
    <source>
        <dbReference type="ARBA" id="ARBA00022840"/>
    </source>
</evidence>
<comment type="similarity">
    <text evidence="4 11">Belongs to the PRA-PH family.</text>
</comment>
<reference evidence="12 13" key="1">
    <citation type="submission" date="2023-07" db="EMBL/GenBank/DDBJ databases">
        <title>Genomic Encyclopedia of Type Strains, Phase IV (KMG-IV): sequencing the most valuable type-strain genomes for metagenomic binning, comparative biology and taxonomic classification.</title>
        <authorList>
            <person name="Goeker M."/>
        </authorList>
    </citation>
    <scope>NUCLEOTIDE SEQUENCE [LARGE SCALE GENOMIC DNA]</scope>
    <source>
        <strain evidence="12 13">DSM 3770</strain>
    </source>
</reference>
<proteinExistence type="inferred from homology"/>
<evidence type="ECO:0000256" key="2">
    <source>
        <dbReference type="ARBA" id="ARBA00004496"/>
    </source>
</evidence>
<keyword evidence="13" id="KW-1185">Reference proteome</keyword>
<keyword evidence="10 11" id="KW-0368">Histidine biosynthesis</keyword>
<evidence type="ECO:0000256" key="4">
    <source>
        <dbReference type="ARBA" id="ARBA00009392"/>
    </source>
</evidence>
<comment type="caution">
    <text evidence="12">The sequence shown here is derived from an EMBL/GenBank/DDBJ whole genome shotgun (WGS) entry which is preliminary data.</text>
</comment>
<evidence type="ECO:0000256" key="11">
    <source>
        <dbReference type="HAMAP-Rule" id="MF_01020"/>
    </source>
</evidence>
<dbReference type="GO" id="GO:0004636">
    <property type="term" value="F:phosphoribosyl-ATP diphosphatase activity"/>
    <property type="evidence" value="ECO:0007669"/>
    <property type="project" value="UniProtKB-EC"/>
</dbReference>
<dbReference type="InterPro" id="IPR021130">
    <property type="entry name" value="PRib-ATP_PPHydrolase-like"/>
</dbReference>
<dbReference type="EC" id="3.6.1.31" evidence="11"/>
<evidence type="ECO:0000256" key="10">
    <source>
        <dbReference type="ARBA" id="ARBA00023102"/>
    </source>
</evidence>
<name>A0ABU0L9Q4_XANAG</name>
<dbReference type="CDD" id="cd11534">
    <property type="entry name" value="NTP-PPase_HisIE_like"/>
    <property type="match status" value="1"/>
</dbReference>
<dbReference type="NCBIfam" id="NF001611">
    <property type="entry name" value="PRK00400.1-3"/>
    <property type="match status" value="1"/>
</dbReference>
<dbReference type="Pfam" id="PF01503">
    <property type="entry name" value="PRA-PH"/>
    <property type="match status" value="1"/>
</dbReference>
<sequence>MSEPFTSETFTRDTAAGDAFTLADLEAIIAARAGADAGASYTRSLLDKGVAKCAQKLGEEAVESVIAAVSGSREELVSETSDLLYHLMVVLRARGVALSEIQAELARRTGQSGLAEKASRPQS</sequence>
<evidence type="ECO:0000256" key="5">
    <source>
        <dbReference type="ARBA" id="ARBA00022490"/>
    </source>
</evidence>
<keyword evidence="5 11" id="KW-0963">Cytoplasm</keyword>
<dbReference type="NCBIfam" id="NF001613">
    <property type="entry name" value="PRK00400.1-5"/>
    <property type="match status" value="1"/>
</dbReference>
<evidence type="ECO:0000313" key="12">
    <source>
        <dbReference type="EMBL" id="MDQ0503822.1"/>
    </source>
</evidence>
<evidence type="ECO:0000256" key="1">
    <source>
        <dbReference type="ARBA" id="ARBA00001460"/>
    </source>
</evidence>
<protein>
    <recommendedName>
        <fullName evidence="11">Phosphoribosyl-ATP pyrophosphatase</fullName>
        <shortName evidence="11">PRA-PH</shortName>
        <ecNumber evidence="11">3.6.1.31</ecNumber>
    </recommendedName>
</protein>
<dbReference type="Proteomes" id="UP001241747">
    <property type="component" value="Unassembled WGS sequence"/>
</dbReference>
<dbReference type="EMBL" id="JAUSVY010000001">
    <property type="protein sequence ID" value="MDQ0503822.1"/>
    <property type="molecule type" value="Genomic_DNA"/>
</dbReference>
<dbReference type="PANTHER" id="PTHR42945">
    <property type="entry name" value="HISTIDINE BIOSYNTHESIS BIFUNCTIONAL PROTEIN"/>
    <property type="match status" value="1"/>
</dbReference>